<dbReference type="PANTHER" id="PTHR10937">
    <property type="entry name" value="GLUCOSAMINE--FRUCTOSE-6-PHOSPHATE AMINOTRANSFERASE, ISOMERIZING"/>
    <property type="match status" value="1"/>
</dbReference>
<evidence type="ECO:0000256" key="4">
    <source>
        <dbReference type="ARBA" id="ARBA00022576"/>
    </source>
</evidence>
<organism evidence="10 11">
    <name type="scientific">Pseudonocardia zijingensis</name>
    <dbReference type="NCBI Taxonomy" id="153376"/>
    <lineage>
        <taxon>Bacteria</taxon>
        <taxon>Bacillati</taxon>
        <taxon>Actinomycetota</taxon>
        <taxon>Actinomycetes</taxon>
        <taxon>Pseudonocardiales</taxon>
        <taxon>Pseudonocardiaceae</taxon>
        <taxon>Pseudonocardia</taxon>
    </lineage>
</organism>
<sequence>MCGIVAHCGEASAVPSLLGGLERLEYRGYDSAGIAWLHGAGHRLRVARAAGRLSALLDVLPADAADDVAVGIGHTRWATHGEPTAANAHPHRDCTGTVAVVHNGTIDNADALAERLSAAGHRIGTEVDTELIAHLIEEQLDGASPGTGDGLDRLAEAVAAAVGQLRGAWALAVTAEGVPGVVLTRHRSPLLVGTTPTALTAASDTLGLCPRTATVRELGDGDTVTLAPGRTLRWRGPGGRETEPPAPLRLSVRHHTVELDGAPDHTSKEIAEQPAVVARILDAVAGRLATGRLLGDLGIPGDRPVRLLACGSSAHAASVTARMISRLAGLPAHVVPASEHSPAGDELTVAFSQSGETADLLAAHADGGPGPWLAVTNNPHSTLARRSDGVFDLGCGPELAVAATKSFTAQVVAGAALALALAAARDRRAVAEWERVLLGIPDRLAATDAMARPVAEELAKAFAHQPGWVFISRGAGVPYAQEGALKLKELAYRWTEALPAGELKHGPIALVTAGVPVVSVTAAPADRLAVNARELAARGARIITVGGAGQDAVLPAVLPTREPPWGPLESVVALQHLAREVTVELGHDVDRPRNLAKSVTVE</sequence>
<dbReference type="CDD" id="cd05009">
    <property type="entry name" value="SIS_GlmS_GlmD_2"/>
    <property type="match status" value="1"/>
</dbReference>
<gene>
    <name evidence="10" type="primary">glmS_1</name>
    <name evidence="10" type="ORF">GCM10009559_03150</name>
</gene>
<dbReference type="PROSITE" id="PS51464">
    <property type="entry name" value="SIS"/>
    <property type="match status" value="2"/>
</dbReference>
<dbReference type="Pfam" id="PF01380">
    <property type="entry name" value="SIS"/>
    <property type="match status" value="2"/>
</dbReference>
<evidence type="ECO:0000256" key="2">
    <source>
        <dbReference type="ARBA" id="ARBA00012916"/>
    </source>
</evidence>
<dbReference type="Gene3D" id="3.60.20.10">
    <property type="entry name" value="Glutamine Phosphoribosylpyrophosphate, subunit 1, domain 1"/>
    <property type="match status" value="1"/>
</dbReference>
<evidence type="ECO:0000259" key="9">
    <source>
        <dbReference type="PROSITE" id="PS51464"/>
    </source>
</evidence>
<evidence type="ECO:0000259" key="8">
    <source>
        <dbReference type="PROSITE" id="PS51278"/>
    </source>
</evidence>
<dbReference type="InterPro" id="IPR017932">
    <property type="entry name" value="GATase_2_dom"/>
</dbReference>
<dbReference type="PANTHER" id="PTHR10937:SF0">
    <property type="entry name" value="GLUTAMINE--FRUCTOSE-6-PHOSPHATE TRANSAMINASE (ISOMERIZING)"/>
    <property type="match status" value="1"/>
</dbReference>
<dbReference type="NCBIfam" id="NF001484">
    <property type="entry name" value="PRK00331.1"/>
    <property type="match status" value="1"/>
</dbReference>
<dbReference type="EMBL" id="BAAAHP010000006">
    <property type="protein sequence ID" value="GAA0920552.1"/>
    <property type="molecule type" value="Genomic_DNA"/>
</dbReference>
<feature type="domain" description="SIS" evidence="9">
    <location>
        <begin position="454"/>
        <end position="592"/>
    </location>
</feature>
<proteinExistence type="predicted"/>
<evidence type="ECO:0000256" key="6">
    <source>
        <dbReference type="ARBA" id="ARBA00022737"/>
    </source>
</evidence>
<dbReference type="RefSeq" id="WP_343938031.1">
    <property type="nucleotide sequence ID" value="NZ_BAAAHP010000006.1"/>
</dbReference>
<protein>
    <recommendedName>
        <fullName evidence="3">Glutamine--fructose-6-phosphate aminotransferase [isomerizing]</fullName>
        <ecNumber evidence="2">2.6.1.16</ecNumber>
    </recommendedName>
</protein>
<feature type="domain" description="SIS" evidence="9">
    <location>
        <begin position="294"/>
        <end position="427"/>
    </location>
</feature>
<keyword evidence="5" id="KW-0808">Transferase</keyword>
<dbReference type="InterPro" id="IPR029055">
    <property type="entry name" value="Ntn_hydrolases_N"/>
</dbReference>
<dbReference type="SUPFAM" id="SSF53697">
    <property type="entry name" value="SIS domain"/>
    <property type="match status" value="1"/>
</dbReference>
<dbReference type="InterPro" id="IPR035466">
    <property type="entry name" value="GlmS/AgaS_SIS"/>
</dbReference>
<dbReference type="InterPro" id="IPR001347">
    <property type="entry name" value="SIS_dom"/>
</dbReference>
<comment type="caution">
    <text evidence="10">The sequence shown here is derived from an EMBL/GenBank/DDBJ whole genome shotgun (WGS) entry which is preliminary data.</text>
</comment>
<dbReference type="Proteomes" id="UP001499967">
    <property type="component" value="Unassembled WGS sequence"/>
</dbReference>
<comment type="catalytic activity">
    <reaction evidence="1">
        <text>D-fructose 6-phosphate + L-glutamine = D-glucosamine 6-phosphate + L-glutamate</text>
        <dbReference type="Rhea" id="RHEA:13237"/>
        <dbReference type="ChEBI" id="CHEBI:29985"/>
        <dbReference type="ChEBI" id="CHEBI:58359"/>
        <dbReference type="ChEBI" id="CHEBI:58725"/>
        <dbReference type="ChEBI" id="CHEBI:61527"/>
        <dbReference type="EC" id="2.6.1.16"/>
    </reaction>
</comment>
<dbReference type="SUPFAM" id="SSF56235">
    <property type="entry name" value="N-terminal nucleophile aminohydrolases (Ntn hydrolases)"/>
    <property type="match status" value="1"/>
</dbReference>
<dbReference type="InterPro" id="IPR005855">
    <property type="entry name" value="GFAT"/>
</dbReference>
<reference evidence="11" key="1">
    <citation type="journal article" date="2019" name="Int. J. Syst. Evol. Microbiol.">
        <title>The Global Catalogue of Microorganisms (GCM) 10K type strain sequencing project: providing services to taxonomists for standard genome sequencing and annotation.</title>
        <authorList>
            <consortium name="The Broad Institute Genomics Platform"/>
            <consortium name="The Broad Institute Genome Sequencing Center for Infectious Disease"/>
            <person name="Wu L."/>
            <person name="Ma J."/>
        </authorList>
    </citation>
    <scope>NUCLEOTIDE SEQUENCE [LARGE SCALE GENOMIC DNA]</scope>
    <source>
        <strain evidence="11">JCM 11117</strain>
    </source>
</reference>
<dbReference type="NCBIfam" id="TIGR01135">
    <property type="entry name" value="glmS"/>
    <property type="match status" value="1"/>
</dbReference>
<dbReference type="InterPro" id="IPR047084">
    <property type="entry name" value="GFAT_N"/>
</dbReference>
<evidence type="ECO:0000256" key="1">
    <source>
        <dbReference type="ARBA" id="ARBA00001031"/>
    </source>
</evidence>
<evidence type="ECO:0000256" key="7">
    <source>
        <dbReference type="ARBA" id="ARBA00022962"/>
    </source>
</evidence>
<keyword evidence="6" id="KW-0677">Repeat</keyword>
<evidence type="ECO:0000256" key="5">
    <source>
        <dbReference type="ARBA" id="ARBA00022679"/>
    </source>
</evidence>
<dbReference type="PROSITE" id="PS51278">
    <property type="entry name" value="GATASE_TYPE_2"/>
    <property type="match status" value="1"/>
</dbReference>
<evidence type="ECO:0000256" key="3">
    <source>
        <dbReference type="ARBA" id="ARBA00016090"/>
    </source>
</evidence>
<keyword evidence="11" id="KW-1185">Reference proteome</keyword>
<evidence type="ECO:0000313" key="10">
    <source>
        <dbReference type="EMBL" id="GAA0920552.1"/>
    </source>
</evidence>
<dbReference type="Pfam" id="PF13522">
    <property type="entry name" value="GATase_6"/>
    <property type="match status" value="1"/>
</dbReference>
<dbReference type="CDD" id="cd00714">
    <property type="entry name" value="GFAT"/>
    <property type="match status" value="1"/>
</dbReference>
<keyword evidence="4" id="KW-0032">Aminotransferase</keyword>
<dbReference type="InterPro" id="IPR046348">
    <property type="entry name" value="SIS_dom_sf"/>
</dbReference>
<name>A0ABP3ZGA9_9PSEU</name>
<keyword evidence="7" id="KW-0315">Glutamine amidotransferase</keyword>
<feature type="domain" description="Glutamine amidotransferase type-2" evidence="8">
    <location>
        <begin position="2"/>
        <end position="229"/>
    </location>
</feature>
<dbReference type="EC" id="2.6.1.16" evidence="2"/>
<accession>A0ABP3ZGA9</accession>
<dbReference type="Gene3D" id="3.40.50.10490">
    <property type="entry name" value="Glucose-6-phosphate isomerase like protein, domain 1"/>
    <property type="match status" value="2"/>
</dbReference>
<evidence type="ECO:0000313" key="11">
    <source>
        <dbReference type="Proteomes" id="UP001499967"/>
    </source>
</evidence>
<dbReference type="CDD" id="cd05008">
    <property type="entry name" value="SIS_GlmS_GlmD_1"/>
    <property type="match status" value="1"/>
</dbReference>
<dbReference type="InterPro" id="IPR035490">
    <property type="entry name" value="GlmS/FrlB_SIS"/>
</dbReference>